<organism evidence="16 17">
    <name type="scientific">Thomasclavelia spiroformis DSM 1552</name>
    <dbReference type="NCBI Taxonomy" id="428126"/>
    <lineage>
        <taxon>Bacteria</taxon>
        <taxon>Bacillati</taxon>
        <taxon>Bacillota</taxon>
        <taxon>Erysipelotrichia</taxon>
        <taxon>Erysipelotrichales</taxon>
        <taxon>Coprobacillaceae</taxon>
        <taxon>Thomasclavelia</taxon>
    </lineage>
</organism>
<gene>
    <name evidence="13 16" type="primary">cysS</name>
    <name evidence="16" type="ORF">CLOSPI_01669</name>
</gene>
<dbReference type="InterPro" id="IPR024909">
    <property type="entry name" value="Cys-tRNA/MSH_ligase"/>
</dbReference>
<comment type="similarity">
    <text evidence="2 13">Belongs to the class-I aminoacyl-tRNA synthetase family.</text>
</comment>
<evidence type="ECO:0000256" key="4">
    <source>
        <dbReference type="ARBA" id="ARBA00022490"/>
    </source>
</evidence>
<dbReference type="NCBIfam" id="TIGR00435">
    <property type="entry name" value="cysS"/>
    <property type="match status" value="1"/>
</dbReference>
<evidence type="ECO:0000313" key="16">
    <source>
        <dbReference type="EMBL" id="EDS74614.1"/>
    </source>
</evidence>
<dbReference type="GO" id="GO:0006423">
    <property type="term" value="P:cysteinyl-tRNA aminoacylation"/>
    <property type="evidence" value="ECO:0007669"/>
    <property type="project" value="UniProtKB-UniRule"/>
</dbReference>
<evidence type="ECO:0000259" key="14">
    <source>
        <dbReference type="Pfam" id="PF01406"/>
    </source>
</evidence>
<feature type="short sequence motif" description="'KMSKS' region" evidence="13">
    <location>
        <begin position="281"/>
        <end position="285"/>
    </location>
</feature>
<comment type="catalytic activity">
    <reaction evidence="12 13">
        <text>tRNA(Cys) + L-cysteine + ATP = L-cysteinyl-tRNA(Cys) + AMP + diphosphate</text>
        <dbReference type="Rhea" id="RHEA:17773"/>
        <dbReference type="Rhea" id="RHEA-COMP:9661"/>
        <dbReference type="Rhea" id="RHEA-COMP:9679"/>
        <dbReference type="ChEBI" id="CHEBI:30616"/>
        <dbReference type="ChEBI" id="CHEBI:33019"/>
        <dbReference type="ChEBI" id="CHEBI:35235"/>
        <dbReference type="ChEBI" id="CHEBI:78442"/>
        <dbReference type="ChEBI" id="CHEBI:78517"/>
        <dbReference type="ChEBI" id="CHEBI:456215"/>
        <dbReference type="EC" id="6.1.1.16"/>
    </reaction>
</comment>
<comment type="cofactor">
    <cofactor evidence="13">
        <name>Zn(2+)</name>
        <dbReference type="ChEBI" id="CHEBI:29105"/>
    </cofactor>
    <text evidence="13">Binds 1 zinc ion per subunit.</text>
</comment>
<dbReference type="Pfam" id="PF01406">
    <property type="entry name" value="tRNA-synt_1e"/>
    <property type="match status" value="1"/>
</dbReference>
<dbReference type="PANTHER" id="PTHR10890:SF3">
    <property type="entry name" value="CYSTEINE--TRNA LIGASE, CYTOPLASMIC"/>
    <property type="match status" value="1"/>
</dbReference>
<dbReference type="AlphaFoldDB" id="B1C356"/>
<keyword evidence="8 13" id="KW-0862">Zinc</keyword>
<dbReference type="SUPFAM" id="SSF47323">
    <property type="entry name" value="Anticodon-binding domain of a subclass of class I aminoacyl-tRNA synthetases"/>
    <property type="match status" value="1"/>
</dbReference>
<dbReference type="Proteomes" id="UP000004910">
    <property type="component" value="Unassembled WGS sequence"/>
</dbReference>
<protein>
    <recommendedName>
        <fullName evidence="13">Cysteine--tRNA ligase</fullName>
        <ecNumber evidence="13">6.1.1.16</ecNumber>
    </recommendedName>
    <alternativeName>
        <fullName evidence="13">Cysteinyl-tRNA synthetase</fullName>
        <shortName evidence="13">CysRS</shortName>
    </alternativeName>
</protein>
<feature type="binding site" evidence="13">
    <location>
        <position position="42"/>
    </location>
    <ligand>
        <name>Zn(2+)</name>
        <dbReference type="ChEBI" id="CHEBI:29105"/>
    </ligand>
</feature>
<keyword evidence="7 13" id="KW-0547">Nucleotide-binding</keyword>
<evidence type="ECO:0000256" key="8">
    <source>
        <dbReference type="ARBA" id="ARBA00022833"/>
    </source>
</evidence>
<feature type="domain" description="tRNA synthetases class I catalytic" evidence="14">
    <location>
        <begin position="29"/>
        <end position="328"/>
    </location>
</feature>
<feature type="domain" description="Cysteinyl-tRNA synthetase class Ia DALR" evidence="15">
    <location>
        <begin position="365"/>
        <end position="417"/>
    </location>
</feature>
<dbReference type="GO" id="GO:0004817">
    <property type="term" value="F:cysteine-tRNA ligase activity"/>
    <property type="evidence" value="ECO:0007669"/>
    <property type="project" value="UniProtKB-UniRule"/>
</dbReference>
<dbReference type="InterPro" id="IPR032678">
    <property type="entry name" value="tRNA-synt_1_cat_dom"/>
</dbReference>
<evidence type="ECO:0000256" key="13">
    <source>
        <dbReference type="HAMAP-Rule" id="MF_00041"/>
    </source>
</evidence>
<evidence type="ECO:0000256" key="12">
    <source>
        <dbReference type="ARBA" id="ARBA00047398"/>
    </source>
</evidence>
<reference evidence="16" key="1">
    <citation type="submission" date="2008-02" db="EMBL/GenBank/DDBJ databases">
        <authorList>
            <person name="Fulton L."/>
            <person name="Clifton S."/>
            <person name="Fulton B."/>
            <person name="Xu J."/>
            <person name="Minx P."/>
            <person name="Pepin K.H."/>
            <person name="Johnson M."/>
            <person name="Thiruvilangam P."/>
            <person name="Bhonagiri V."/>
            <person name="Nash W.E."/>
            <person name="Mardis E.R."/>
            <person name="Wilson R.K."/>
        </authorList>
    </citation>
    <scope>NUCLEOTIDE SEQUENCE [LARGE SCALE GENOMIC DNA]</scope>
    <source>
        <strain evidence="16">DSM 1552</strain>
    </source>
</reference>
<sequence length="460" mass="53214">MLFYLLRRILIKEEIMRLFNTLTNKKEEFKPLRDGEVSIYVCGPTVYNYVHIGNTRPMIVFDVLRRTFEYLGYKVIFVSNFTDVDDKIIKAAKQEGISEKELTDKYIKAYEDVRRDLNLLFPTYAPRVTNTMEAIISFIDDLVKTGYAYEVDGDVYFRVSKIEEYGQLSGIKIEDLVAGASERVDENNKKEESTDFALWKKTDEGIRFDSPWSKGRPGWHTECVVMINDIFQDGKIDIHGGGQDLKFPHHENEIAQSMACHHHPIAHTWMHNQMINIDNQKMSKSLGNVIWAKDMINDLGCNVYKWFMLSSHYRNPLNLTDAVLNNVKKEVAKVDNVVKTVSLYLQVNGLDGNEYCKETVDVMVDALEDDLNTSLALTQILNQVKVLNQLMRVKEKDDESILMNYNTLMKMVTVIGFVYQPHQLSLDELELYKKWLEAKEVKNFDVADKLRSELISKGII</sequence>
<evidence type="ECO:0000256" key="1">
    <source>
        <dbReference type="ARBA" id="ARBA00004496"/>
    </source>
</evidence>
<feature type="binding site" evidence="13">
    <location>
        <position position="284"/>
    </location>
    <ligand>
        <name>ATP</name>
        <dbReference type="ChEBI" id="CHEBI:30616"/>
    </ligand>
</feature>
<feature type="binding site" evidence="13">
    <location>
        <position position="249"/>
    </location>
    <ligand>
        <name>Zn(2+)</name>
        <dbReference type="ChEBI" id="CHEBI:29105"/>
    </ligand>
</feature>
<reference evidence="16" key="2">
    <citation type="submission" date="2014-06" db="EMBL/GenBank/DDBJ databases">
        <title>Draft genome sequence of Clostridium spiroforme (DSM 1552).</title>
        <authorList>
            <person name="Sudarsanam P."/>
            <person name="Ley R."/>
            <person name="Guruge J."/>
            <person name="Turnbaugh P.J."/>
            <person name="Mahowald M."/>
            <person name="Liep D."/>
            <person name="Gordon J."/>
        </authorList>
    </citation>
    <scope>NUCLEOTIDE SEQUENCE</scope>
    <source>
        <strain evidence="16">DSM 1552</strain>
    </source>
</reference>
<evidence type="ECO:0000259" key="15">
    <source>
        <dbReference type="Pfam" id="PF09190"/>
    </source>
</evidence>
<dbReference type="HAMAP" id="MF_00041">
    <property type="entry name" value="Cys_tRNA_synth"/>
    <property type="match status" value="1"/>
</dbReference>
<keyword evidence="9 13" id="KW-0067">ATP-binding</keyword>
<comment type="caution">
    <text evidence="16">The sequence shown here is derived from an EMBL/GenBank/DDBJ whole genome shotgun (WGS) entry which is preliminary data.</text>
</comment>
<dbReference type="HOGENOM" id="CLU_013528_0_1_9"/>
<dbReference type="Gene3D" id="3.40.50.620">
    <property type="entry name" value="HUPs"/>
    <property type="match status" value="1"/>
</dbReference>
<dbReference type="SUPFAM" id="SSF52374">
    <property type="entry name" value="Nucleotidylyl transferase"/>
    <property type="match status" value="1"/>
</dbReference>
<evidence type="ECO:0000256" key="10">
    <source>
        <dbReference type="ARBA" id="ARBA00022917"/>
    </source>
</evidence>
<dbReference type="GO" id="GO:0008270">
    <property type="term" value="F:zinc ion binding"/>
    <property type="evidence" value="ECO:0007669"/>
    <property type="project" value="UniProtKB-UniRule"/>
</dbReference>
<accession>B1C356</accession>
<keyword evidence="11 13" id="KW-0030">Aminoacyl-tRNA synthetase</keyword>
<keyword evidence="4 13" id="KW-0963">Cytoplasm</keyword>
<evidence type="ECO:0000313" key="17">
    <source>
        <dbReference type="Proteomes" id="UP000004910"/>
    </source>
</evidence>
<dbReference type="InterPro" id="IPR009080">
    <property type="entry name" value="tRNAsynth_Ia_anticodon-bd"/>
</dbReference>
<proteinExistence type="inferred from homology"/>
<dbReference type="InterPro" id="IPR015803">
    <property type="entry name" value="Cys-tRNA-ligase"/>
</dbReference>
<keyword evidence="17" id="KW-1185">Reference proteome</keyword>
<feature type="binding site" evidence="13">
    <location>
        <position position="223"/>
    </location>
    <ligand>
        <name>Zn(2+)</name>
        <dbReference type="ChEBI" id="CHEBI:29105"/>
    </ligand>
</feature>
<dbReference type="CDD" id="cd00672">
    <property type="entry name" value="CysRS_core"/>
    <property type="match status" value="1"/>
</dbReference>
<dbReference type="eggNOG" id="COG0215">
    <property type="taxonomic scope" value="Bacteria"/>
</dbReference>
<keyword evidence="6 13" id="KW-0479">Metal-binding</keyword>
<dbReference type="InterPro" id="IPR014729">
    <property type="entry name" value="Rossmann-like_a/b/a_fold"/>
</dbReference>
<dbReference type="GO" id="GO:0005829">
    <property type="term" value="C:cytosol"/>
    <property type="evidence" value="ECO:0007669"/>
    <property type="project" value="TreeGrafter"/>
</dbReference>
<dbReference type="PANTHER" id="PTHR10890">
    <property type="entry name" value="CYSTEINYL-TRNA SYNTHETASE"/>
    <property type="match status" value="1"/>
</dbReference>
<dbReference type="Gene3D" id="1.20.120.1910">
    <property type="entry name" value="Cysteine-tRNA ligase, C-terminal anti-codon recognition domain"/>
    <property type="match status" value="1"/>
</dbReference>
<keyword evidence="5 13" id="KW-0436">Ligase</keyword>
<dbReference type="EC" id="6.1.1.16" evidence="13"/>
<keyword evidence="10 13" id="KW-0648">Protein biosynthesis</keyword>
<dbReference type="EMBL" id="ABIK02000013">
    <property type="protein sequence ID" value="EDS74614.1"/>
    <property type="molecule type" value="Genomic_DNA"/>
</dbReference>
<evidence type="ECO:0000256" key="9">
    <source>
        <dbReference type="ARBA" id="ARBA00022840"/>
    </source>
</evidence>
<feature type="binding site" evidence="13">
    <location>
        <position position="253"/>
    </location>
    <ligand>
        <name>Zn(2+)</name>
        <dbReference type="ChEBI" id="CHEBI:29105"/>
    </ligand>
</feature>
<name>B1C356_9FIRM</name>
<dbReference type="STRING" id="428126.CLOSPI_01669"/>
<dbReference type="GO" id="GO:0005524">
    <property type="term" value="F:ATP binding"/>
    <property type="evidence" value="ECO:0007669"/>
    <property type="project" value="UniProtKB-UniRule"/>
</dbReference>
<evidence type="ECO:0000256" key="5">
    <source>
        <dbReference type="ARBA" id="ARBA00022598"/>
    </source>
</evidence>
<dbReference type="InterPro" id="IPR015273">
    <property type="entry name" value="Cys-tRNA-synt_Ia_DALR"/>
</dbReference>
<evidence type="ECO:0000256" key="2">
    <source>
        <dbReference type="ARBA" id="ARBA00005594"/>
    </source>
</evidence>
<dbReference type="Pfam" id="PF09190">
    <property type="entry name" value="DALR_2"/>
    <property type="match status" value="1"/>
</dbReference>
<comment type="subunit">
    <text evidence="3 13">Monomer.</text>
</comment>
<evidence type="ECO:0000256" key="3">
    <source>
        <dbReference type="ARBA" id="ARBA00011245"/>
    </source>
</evidence>
<evidence type="ECO:0000256" key="7">
    <source>
        <dbReference type="ARBA" id="ARBA00022741"/>
    </source>
</evidence>
<evidence type="ECO:0000256" key="11">
    <source>
        <dbReference type="ARBA" id="ARBA00023146"/>
    </source>
</evidence>
<dbReference type="PRINTS" id="PR00983">
    <property type="entry name" value="TRNASYNTHCYS"/>
</dbReference>
<feature type="short sequence motif" description="'HIGH' region" evidence="13">
    <location>
        <begin position="44"/>
        <end position="54"/>
    </location>
</feature>
<evidence type="ECO:0000256" key="6">
    <source>
        <dbReference type="ARBA" id="ARBA00022723"/>
    </source>
</evidence>
<comment type="subcellular location">
    <subcellularLocation>
        <location evidence="1 13">Cytoplasm</location>
    </subcellularLocation>
</comment>